<name>A0A6J4P005_9PSEU</name>
<sequence length="33" mass="3507">GGHPGRRAGRRAGWCAVRLRRAGPPRGPAADRD</sequence>
<dbReference type="EMBL" id="CADCUS010000191">
    <property type="protein sequence ID" value="CAA9398741.1"/>
    <property type="molecule type" value="Genomic_DNA"/>
</dbReference>
<feature type="region of interest" description="Disordered" evidence="1">
    <location>
        <begin position="1"/>
        <end position="33"/>
    </location>
</feature>
<organism evidence="2">
    <name type="scientific">uncultured Pseudonocardia sp</name>
    <dbReference type="NCBI Taxonomy" id="211455"/>
    <lineage>
        <taxon>Bacteria</taxon>
        <taxon>Bacillati</taxon>
        <taxon>Actinomycetota</taxon>
        <taxon>Actinomycetes</taxon>
        <taxon>Pseudonocardiales</taxon>
        <taxon>Pseudonocardiaceae</taxon>
        <taxon>Pseudonocardia</taxon>
        <taxon>environmental samples</taxon>
    </lineage>
</organism>
<feature type="non-terminal residue" evidence="2">
    <location>
        <position position="1"/>
    </location>
</feature>
<proteinExistence type="predicted"/>
<feature type="compositionally biased region" description="Basic residues" evidence="1">
    <location>
        <begin position="1"/>
        <end position="10"/>
    </location>
</feature>
<evidence type="ECO:0000313" key="2">
    <source>
        <dbReference type="EMBL" id="CAA9398741.1"/>
    </source>
</evidence>
<gene>
    <name evidence="2" type="ORF">AVDCRST_MAG66-1345</name>
</gene>
<reference evidence="2" key="1">
    <citation type="submission" date="2020-02" db="EMBL/GenBank/DDBJ databases">
        <authorList>
            <person name="Meier V. D."/>
        </authorList>
    </citation>
    <scope>NUCLEOTIDE SEQUENCE</scope>
    <source>
        <strain evidence="2">AVDCRST_MAG66</strain>
    </source>
</reference>
<accession>A0A6J4P005</accession>
<evidence type="ECO:0000256" key="1">
    <source>
        <dbReference type="SAM" id="MobiDB-lite"/>
    </source>
</evidence>
<protein>
    <submittedName>
        <fullName evidence="2">Uncharacterized protein</fullName>
    </submittedName>
</protein>
<dbReference type="AlphaFoldDB" id="A0A6J4P005"/>
<feature type="non-terminal residue" evidence="2">
    <location>
        <position position="33"/>
    </location>
</feature>